<dbReference type="EMBL" id="JBHSVR010000001">
    <property type="protein sequence ID" value="MFC6634186.1"/>
    <property type="molecule type" value="Genomic_DNA"/>
</dbReference>
<reference evidence="3" key="1">
    <citation type="journal article" date="2019" name="Int. J. Syst. Evol. Microbiol.">
        <title>The Global Catalogue of Microorganisms (GCM) 10K type strain sequencing project: providing services to taxonomists for standard genome sequencing and annotation.</title>
        <authorList>
            <consortium name="The Broad Institute Genomics Platform"/>
            <consortium name="The Broad Institute Genome Sequencing Center for Infectious Disease"/>
            <person name="Wu L."/>
            <person name="Ma J."/>
        </authorList>
    </citation>
    <scope>NUCLEOTIDE SEQUENCE [LARGE SCALE GENOMIC DNA]</scope>
    <source>
        <strain evidence="3">CGMCC 1.13718</strain>
    </source>
</reference>
<evidence type="ECO:0000313" key="3">
    <source>
        <dbReference type="Proteomes" id="UP001596425"/>
    </source>
</evidence>
<dbReference type="Pfam" id="PF20125">
    <property type="entry name" value="DUF6515"/>
    <property type="match status" value="2"/>
</dbReference>
<comment type="caution">
    <text evidence="2">The sequence shown here is derived from an EMBL/GenBank/DDBJ whole genome shotgun (WGS) entry which is preliminary data.</text>
</comment>
<dbReference type="RefSeq" id="WP_319024485.1">
    <property type="nucleotide sequence ID" value="NZ_JACZFR010000009.1"/>
</dbReference>
<gene>
    <name evidence="2" type="ORF">ACFQBM_12880</name>
</gene>
<keyword evidence="3" id="KW-1185">Reference proteome</keyword>
<dbReference type="InterPro" id="IPR045398">
    <property type="entry name" value="DUF6515"/>
</dbReference>
<feature type="signal peptide" evidence="1">
    <location>
        <begin position="1"/>
        <end position="27"/>
    </location>
</feature>
<keyword evidence="1" id="KW-0732">Signal</keyword>
<feature type="chain" id="PRO_5046281631" evidence="1">
    <location>
        <begin position="28"/>
        <end position="218"/>
    </location>
</feature>
<evidence type="ECO:0000256" key="1">
    <source>
        <dbReference type="SAM" id="SignalP"/>
    </source>
</evidence>
<protein>
    <submittedName>
        <fullName evidence="2">DUF6515 family protein</fullName>
    </submittedName>
</protein>
<dbReference type="Proteomes" id="UP001596425">
    <property type="component" value="Unassembled WGS sequence"/>
</dbReference>
<name>A0ABW1YN64_9GAMM</name>
<evidence type="ECO:0000313" key="2">
    <source>
        <dbReference type="EMBL" id="MFC6634186.1"/>
    </source>
</evidence>
<accession>A0ABW1YN64</accession>
<organism evidence="2 3">
    <name type="scientific">Microbulbifer taiwanensis</name>
    <dbReference type="NCBI Taxonomy" id="986746"/>
    <lineage>
        <taxon>Bacteria</taxon>
        <taxon>Pseudomonadati</taxon>
        <taxon>Pseudomonadota</taxon>
        <taxon>Gammaproteobacteria</taxon>
        <taxon>Cellvibrionales</taxon>
        <taxon>Microbulbiferaceae</taxon>
        <taxon>Microbulbifer</taxon>
    </lineage>
</organism>
<sequence>MKTLKALMGAVGLLALAAFAFSPPADASPRGYERGGHGYHRPYKHWHRHHHRGPRYWGPRVSIGFVAPILPAGYMSLAVGNRPYYYHGGYFYRPAPSGYVVVSAPLGASVVSLPASAVQVQIGGFTYYQYGSAYYQWRPANRAYVVVPPPAGAPVAAAPAAPVGPAASSGYAPGQVLESLPTGYTAEVINGVQYYRYGSDYFMPTQRDGREVYVVVQI</sequence>
<proteinExistence type="predicted"/>